<evidence type="ECO:0000259" key="4">
    <source>
        <dbReference type="SMART" id="SM00418"/>
    </source>
</evidence>
<dbReference type="SMART" id="SM00418">
    <property type="entry name" value="HTH_ARSR"/>
    <property type="match status" value="1"/>
</dbReference>
<dbReference type="SUPFAM" id="SSF46785">
    <property type="entry name" value="Winged helix' DNA-binding domain"/>
    <property type="match status" value="1"/>
</dbReference>
<proteinExistence type="predicted"/>
<feature type="domain" description="HTH arsR-type" evidence="4">
    <location>
        <begin position="42"/>
        <end position="116"/>
    </location>
</feature>
<dbReference type="Gene3D" id="1.10.10.10">
    <property type="entry name" value="Winged helix-like DNA-binding domain superfamily/Winged helix DNA-binding domain"/>
    <property type="match status" value="1"/>
</dbReference>
<dbReference type="CDD" id="cd00090">
    <property type="entry name" value="HTH_ARSR"/>
    <property type="match status" value="1"/>
</dbReference>
<keyword evidence="2" id="KW-0238">DNA-binding</keyword>
<keyword evidence="3" id="KW-0804">Transcription</keyword>
<dbReference type="InterPro" id="IPR036390">
    <property type="entry name" value="WH_DNA-bd_sf"/>
</dbReference>
<dbReference type="PANTHER" id="PTHR43132:SF8">
    <property type="entry name" value="HTH-TYPE TRANSCRIPTIONAL REGULATOR KMTR"/>
    <property type="match status" value="1"/>
</dbReference>
<dbReference type="InterPro" id="IPR051011">
    <property type="entry name" value="Metal_resp_trans_reg"/>
</dbReference>
<sequence>MPSAFIWPELILISEEPWQPTLVYPARGVGDLWTTTGSPPEALAKVMGRTRARILTRLNTPQTTRDLARTLDLAPATASASLTALRDAGLLESWRVGREVFYTRSPLGSALVAERSPL</sequence>
<evidence type="ECO:0000256" key="2">
    <source>
        <dbReference type="ARBA" id="ARBA00023125"/>
    </source>
</evidence>
<evidence type="ECO:0000313" key="5">
    <source>
        <dbReference type="EMBL" id="USY19055.1"/>
    </source>
</evidence>
<dbReference type="PANTHER" id="PTHR43132">
    <property type="entry name" value="ARSENICAL RESISTANCE OPERON REPRESSOR ARSR-RELATED"/>
    <property type="match status" value="1"/>
</dbReference>
<protein>
    <submittedName>
        <fullName evidence="5">Winged helix-turn-helix domain-containing protein</fullName>
    </submittedName>
</protein>
<keyword evidence="1" id="KW-0805">Transcription regulation</keyword>
<accession>A0ABY5D800</accession>
<dbReference type="InterPro" id="IPR011991">
    <property type="entry name" value="ArsR-like_HTH"/>
</dbReference>
<evidence type="ECO:0000313" key="6">
    <source>
        <dbReference type="Proteomes" id="UP001055940"/>
    </source>
</evidence>
<dbReference type="Proteomes" id="UP001055940">
    <property type="component" value="Chromosome"/>
</dbReference>
<reference evidence="5" key="1">
    <citation type="submission" date="2022-06" db="EMBL/GenBank/DDBJ databases">
        <authorList>
            <person name="Ping M."/>
        </authorList>
    </citation>
    <scope>NUCLEOTIDE SEQUENCE</scope>
    <source>
        <strain evidence="5">JCM11759T</strain>
    </source>
</reference>
<keyword evidence="6" id="KW-1185">Reference proteome</keyword>
<evidence type="ECO:0000256" key="3">
    <source>
        <dbReference type="ARBA" id="ARBA00023163"/>
    </source>
</evidence>
<dbReference type="InterPro" id="IPR001845">
    <property type="entry name" value="HTH_ArsR_DNA-bd_dom"/>
</dbReference>
<organism evidence="5 6">
    <name type="scientific">Nocardiopsis exhalans</name>
    <dbReference type="NCBI Taxonomy" id="163604"/>
    <lineage>
        <taxon>Bacteria</taxon>
        <taxon>Bacillati</taxon>
        <taxon>Actinomycetota</taxon>
        <taxon>Actinomycetes</taxon>
        <taxon>Streptosporangiales</taxon>
        <taxon>Nocardiopsidaceae</taxon>
        <taxon>Nocardiopsis</taxon>
    </lineage>
</organism>
<dbReference type="RefSeq" id="WP_254418339.1">
    <property type="nucleotide sequence ID" value="NZ_BAAAJB010000088.1"/>
</dbReference>
<dbReference type="Pfam" id="PF12840">
    <property type="entry name" value="HTH_20"/>
    <property type="match status" value="1"/>
</dbReference>
<dbReference type="InterPro" id="IPR036388">
    <property type="entry name" value="WH-like_DNA-bd_sf"/>
</dbReference>
<name>A0ABY5D800_9ACTN</name>
<evidence type="ECO:0000256" key="1">
    <source>
        <dbReference type="ARBA" id="ARBA00023015"/>
    </source>
</evidence>
<gene>
    <name evidence="5" type="ORF">NE857_27895</name>
</gene>
<dbReference type="EMBL" id="CP099837">
    <property type="protein sequence ID" value="USY19055.1"/>
    <property type="molecule type" value="Genomic_DNA"/>
</dbReference>